<dbReference type="Pfam" id="PF00106">
    <property type="entry name" value="adh_short"/>
    <property type="match status" value="1"/>
</dbReference>
<dbReference type="Proteomes" id="UP000602076">
    <property type="component" value="Unassembled WGS sequence"/>
</dbReference>
<proteinExistence type="inferred from homology"/>
<dbReference type="EMBL" id="JACXSI010000005">
    <property type="protein sequence ID" value="MBD3107292.1"/>
    <property type="molecule type" value="Genomic_DNA"/>
</dbReference>
<dbReference type="GO" id="GO:0008206">
    <property type="term" value="P:bile acid metabolic process"/>
    <property type="evidence" value="ECO:0007669"/>
    <property type="project" value="UniProtKB-ARBA"/>
</dbReference>
<organism evidence="4 5">
    <name type="scientific">Peribacillus faecalis</name>
    <dbReference type="NCBI Taxonomy" id="2772559"/>
    <lineage>
        <taxon>Bacteria</taxon>
        <taxon>Bacillati</taxon>
        <taxon>Bacillota</taxon>
        <taxon>Bacilli</taxon>
        <taxon>Bacillales</taxon>
        <taxon>Bacillaceae</taxon>
        <taxon>Peribacillus</taxon>
    </lineage>
</organism>
<dbReference type="PANTHER" id="PTHR42760">
    <property type="entry name" value="SHORT-CHAIN DEHYDROGENASES/REDUCTASES FAMILY MEMBER"/>
    <property type="match status" value="1"/>
</dbReference>
<dbReference type="CDD" id="cd05233">
    <property type="entry name" value="SDR_c"/>
    <property type="match status" value="1"/>
</dbReference>
<protein>
    <submittedName>
        <fullName evidence="4">SDR family oxidoreductase</fullName>
    </submittedName>
</protein>
<dbReference type="InterPro" id="IPR020904">
    <property type="entry name" value="Sc_DH/Rdtase_CS"/>
</dbReference>
<dbReference type="SUPFAM" id="SSF51735">
    <property type="entry name" value="NAD(P)-binding Rossmann-fold domains"/>
    <property type="match status" value="1"/>
</dbReference>
<name>A0A927CV42_9BACI</name>
<gene>
    <name evidence="4" type="ORF">IEO70_02855</name>
</gene>
<reference evidence="4" key="1">
    <citation type="submission" date="2020-09" db="EMBL/GenBank/DDBJ databases">
        <title>Bacillus faecalis sp. nov., a moderately halophilic bacterium isolated from cow faeces.</title>
        <authorList>
            <person name="Jiang L."/>
            <person name="Lee J."/>
        </authorList>
    </citation>
    <scope>NUCLEOTIDE SEQUENCE</scope>
    <source>
        <strain evidence="4">AGMB 02131</strain>
    </source>
</reference>
<dbReference type="InterPro" id="IPR036291">
    <property type="entry name" value="NAD(P)-bd_dom_sf"/>
</dbReference>
<dbReference type="PRINTS" id="PR00081">
    <property type="entry name" value="GDHRDH"/>
</dbReference>
<evidence type="ECO:0000256" key="1">
    <source>
        <dbReference type="ARBA" id="ARBA00006484"/>
    </source>
</evidence>
<evidence type="ECO:0000256" key="2">
    <source>
        <dbReference type="ARBA" id="ARBA00023002"/>
    </source>
</evidence>
<accession>A0A927CV42</accession>
<evidence type="ECO:0000313" key="4">
    <source>
        <dbReference type="EMBL" id="MBD3107292.1"/>
    </source>
</evidence>
<comment type="similarity">
    <text evidence="1 3">Belongs to the short-chain dehydrogenases/reductases (SDR) family.</text>
</comment>
<keyword evidence="5" id="KW-1185">Reference proteome</keyword>
<comment type="caution">
    <text evidence="4">The sequence shown here is derived from an EMBL/GenBank/DDBJ whole genome shotgun (WGS) entry which is preliminary data.</text>
</comment>
<evidence type="ECO:0000313" key="5">
    <source>
        <dbReference type="Proteomes" id="UP000602076"/>
    </source>
</evidence>
<sequence>MSNDSNCTYKVALVTGAARGIGREVALNLAQRGMAVGLCDISPDVHKTCEEIQALGFPCVSEVVDISSQEDVDRAYKTISGKLGVIDVLVNNAGIGKLKSLIDYNISEWDQTFAVNVRGAFLMSQKVLPNMMEQHNGLIVNIASIWGLRGARGRSAYAASKHALVGMTKCMADECQPYRIRVIALCPGNVLTELANGTEADTTDWMHPKDVADVVGYLCEPGSRAIVRSIIEVNGWGQPPEFK</sequence>
<evidence type="ECO:0000256" key="3">
    <source>
        <dbReference type="RuleBase" id="RU000363"/>
    </source>
</evidence>
<dbReference type="AlphaFoldDB" id="A0A927CV42"/>
<dbReference type="PRINTS" id="PR00080">
    <property type="entry name" value="SDRFAMILY"/>
</dbReference>
<dbReference type="GO" id="GO:0016616">
    <property type="term" value="F:oxidoreductase activity, acting on the CH-OH group of donors, NAD or NADP as acceptor"/>
    <property type="evidence" value="ECO:0007669"/>
    <property type="project" value="TreeGrafter"/>
</dbReference>
<dbReference type="RefSeq" id="WP_190996841.1">
    <property type="nucleotide sequence ID" value="NZ_JACXSI010000005.1"/>
</dbReference>
<keyword evidence="2" id="KW-0560">Oxidoreductase</keyword>
<dbReference type="FunFam" id="3.40.50.720:FF:000084">
    <property type="entry name" value="Short-chain dehydrogenase reductase"/>
    <property type="match status" value="1"/>
</dbReference>
<dbReference type="PROSITE" id="PS00061">
    <property type="entry name" value="ADH_SHORT"/>
    <property type="match status" value="1"/>
</dbReference>
<dbReference type="InterPro" id="IPR002347">
    <property type="entry name" value="SDR_fam"/>
</dbReference>
<dbReference type="Gene3D" id="3.40.50.720">
    <property type="entry name" value="NAD(P)-binding Rossmann-like Domain"/>
    <property type="match status" value="1"/>
</dbReference>